<protein>
    <submittedName>
        <fullName evidence="4">Anti-sigma factor</fullName>
    </submittedName>
</protein>
<evidence type="ECO:0000259" key="3">
    <source>
        <dbReference type="Pfam" id="PF13786"/>
    </source>
</evidence>
<evidence type="ECO:0000313" key="4">
    <source>
        <dbReference type="EMBL" id="OAS21634.1"/>
    </source>
</evidence>
<feature type="domain" description="DUF3298" evidence="2">
    <location>
        <begin position="196"/>
        <end position="278"/>
    </location>
</feature>
<dbReference type="InterPro" id="IPR037126">
    <property type="entry name" value="PdaC/RsiV-like_sf"/>
</dbReference>
<evidence type="ECO:0000313" key="5">
    <source>
        <dbReference type="Proteomes" id="UP000078454"/>
    </source>
</evidence>
<feature type="transmembrane region" description="Helical" evidence="1">
    <location>
        <begin position="40"/>
        <end position="58"/>
    </location>
</feature>
<dbReference type="STRING" id="1850517.A8708_17075"/>
<keyword evidence="1" id="KW-0472">Membrane</keyword>
<comment type="caution">
    <text evidence="4">The sequence shown here is derived from an EMBL/GenBank/DDBJ whole genome shotgun (WGS) entry which is preliminary data.</text>
</comment>
<dbReference type="EMBL" id="LYPB01000048">
    <property type="protein sequence ID" value="OAS21634.1"/>
    <property type="molecule type" value="Genomic_DNA"/>
</dbReference>
<keyword evidence="5" id="KW-1185">Reference proteome</keyword>
<gene>
    <name evidence="4" type="ORF">A8708_17075</name>
</gene>
<feature type="domain" description="DUF4179" evidence="3">
    <location>
        <begin position="37"/>
        <end position="94"/>
    </location>
</feature>
<sequence>MDEKLEQMKQTYMDIPIPAELDFIVNQAIKQHSKKPRTHLKWTSIAAAAAVILFVAGLNTSPVFAGSLADVPVVGKLIQVLTFREYQYDDGANKAKVEVPLITNLDNKALEESLNTKYLDESKKLYTDFMRDIEKLKGSGFEGHLGVDSGYIVKTDNDQIFAVGRYVVNTAASSSTTFQYDTIDKKNQLLITLPSLFKDEGYIQVISDYLRAQMIQQMKEDAGKVYWVEGVPNEVNFYFKSIKKDQSYYINKEGKLVIVFQKYEITPGYMGTPEFIIPSNLLVDQLSTHAYLLPE</sequence>
<dbReference type="AlphaFoldDB" id="A0A198AJH9"/>
<keyword evidence="1" id="KW-0812">Transmembrane</keyword>
<dbReference type="InterPro" id="IPR021729">
    <property type="entry name" value="DUF3298"/>
</dbReference>
<dbReference type="OrthoDB" id="4990at2"/>
<evidence type="ECO:0000259" key="2">
    <source>
        <dbReference type="Pfam" id="PF11738"/>
    </source>
</evidence>
<dbReference type="InterPro" id="IPR025436">
    <property type="entry name" value="DUF4179"/>
</dbReference>
<reference evidence="4 5" key="1">
    <citation type="submission" date="2016-05" db="EMBL/GenBank/DDBJ databases">
        <title>Paenibacillus sp. 1ZS3-15 nov., isolated from the rhizosphere soil.</title>
        <authorList>
            <person name="Zhang X.X."/>
            <person name="Zhang J."/>
        </authorList>
    </citation>
    <scope>NUCLEOTIDE SEQUENCE [LARGE SCALE GENOMIC DNA]</scope>
    <source>
        <strain evidence="4 5">1ZS3-15</strain>
    </source>
</reference>
<proteinExistence type="predicted"/>
<organism evidence="4 5">
    <name type="scientific">Paenibacillus oryzisoli</name>
    <dbReference type="NCBI Taxonomy" id="1850517"/>
    <lineage>
        <taxon>Bacteria</taxon>
        <taxon>Bacillati</taxon>
        <taxon>Bacillota</taxon>
        <taxon>Bacilli</taxon>
        <taxon>Bacillales</taxon>
        <taxon>Paenibacillaceae</taxon>
        <taxon>Paenibacillus</taxon>
    </lineage>
</organism>
<dbReference type="Gene3D" id="3.90.640.20">
    <property type="entry name" value="Heat-shock cognate protein, ATPase"/>
    <property type="match status" value="1"/>
</dbReference>
<evidence type="ECO:0000256" key="1">
    <source>
        <dbReference type="SAM" id="Phobius"/>
    </source>
</evidence>
<dbReference type="Pfam" id="PF13786">
    <property type="entry name" value="DUF4179"/>
    <property type="match status" value="1"/>
</dbReference>
<dbReference type="Pfam" id="PF11738">
    <property type="entry name" value="DUF3298"/>
    <property type="match status" value="1"/>
</dbReference>
<dbReference type="Gene3D" id="3.30.565.40">
    <property type="entry name" value="Fervidobacterium nodosum Rt17-B1 like"/>
    <property type="match status" value="1"/>
</dbReference>
<accession>A0A198AJH9</accession>
<dbReference type="Proteomes" id="UP000078454">
    <property type="component" value="Unassembled WGS sequence"/>
</dbReference>
<dbReference type="RefSeq" id="WP_068662494.1">
    <property type="nucleotide sequence ID" value="NZ_LYPB01000048.1"/>
</dbReference>
<name>A0A198AJH9_9BACL</name>
<keyword evidence="1" id="KW-1133">Transmembrane helix</keyword>